<protein>
    <submittedName>
        <fullName evidence="2">Uncharacterized protein</fullName>
    </submittedName>
</protein>
<feature type="compositionally biased region" description="Basic and acidic residues" evidence="1">
    <location>
        <begin position="63"/>
        <end position="85"/>
    </location>
</feature>
<organism evidence="2 3">
    <name type="scientific">Zizania palustris</name>
    <name type="common">Northern wild rice</name>
    <dbReference type="NCBI Taxonomy" id="103762"/>
    <lineage>
        <taxon>Eukaryota</taxon>
        <taxon>Viridiplantae</taxon>
        <taxon>Streptophyta</taxon>
        <taxon>Embryophyta</taxon>
        <taxon>Tracheophyta</taxon>
        <taxon>Spermatophyta</taxon>
        <taxon>Magnoliopsida</taxon>
        <taxon>Liliopsida</taxon>
        <taxon>Poales</taxon>
        <taxon>Poaceae</taxon>
        <taxon>BOP clade</taxon>
        <taxon>Oryzoideae</taxon>
        <taxon>Oryzeae</taxon>
        <taxon>Zizaniinae</taxon>
        <taxon>Zizania</taxon>
    </lineage>
</organism>
<keyword evidence="3" id="KW-1185">Reference proteome</keyword>
<reference evidence="2" key="1">
    <citation type="journal article" date="2021" name="bioRxiv">
        <title>Whole Genome Assembly and Annotation of Northern Wild Rice, Zizania palustris L., Supports a Whole Genome Duplication in the Zizania Genus.</title>
        <authorList>
            <person name="Haas M."/>
            <person name="Kono T."/>
            <person name="Macchietto M."/>
            <person name="Millas R."/>
            <person name="McGilp L."/>
            <person name="Shao M."/>
            <person name="Duquette J."/>
            <person name="Hirsch C.N."/>
            <person name="Kimball J."/>
        </authorList>
    </citation>
    <scope>NUCLEOTIDE SEQUENCE</scope>
    <source>
        <tissue evidence="2">Fresh leaf tissue</tissue>
    </source>
</reference>
<feature type="region of interest" description="Disordered" evidence="1">
    <location>
        <begin position="63"/>
        <end position="102"/>
    </location>
</feature>
<feature type="compositionally biased region" description="Polar residues" evidence="1">
    <location>
        <begin position="92"/>
        <end position="102"/>
    </location>
</feature>
<gene>
    <name evidence="2" type="ORF">GUJ93_ZPchr0001g32038</name>
</gene>
<comment type="caution">
    <text evidence="2">The sequence shown here is derived from an EMBL/GenBank/DDBJ whole genome shotgun (WGS) entry which is preliminary data.</text>
</comment>
<reference evidence="2" key="2">
    <citation type="submission" date="2021-02" db="EMBL/GenBank/DDBJ databases">
        <authorList>
            <person name="Kimball J.A."/>
            <person name="Haas M.W."/>
            <person name="Macchietto M."/>
            <person name="Kono T."/>
            <person name="Duquette J."/>
            <person name="Shao M."/>
        </authorList>
    </citation>
    <scope>NUCLEOTIDE SEQUENCE</scope>
    <source>
        <tissue evidence="2">Fresh leaf tissue</tissue>
    </source>
</reference>
<dbReference type="AlphaFoldDB" id="A0A8J5RS50"/>
<evidence type="ECO:0000313" key="2">
    <source>
        <dbReference type="EMBL" id="KAG8052304.1"/>
    </source>
</evidence>
<evidence type="ECO:0000256" key="1">
    <source>
        <dbReference type="SAM" id="MobiDB-lite"/>
    </source>
</evidence>
<dbReference type="EMBL" id="JAAALK010000288">
    <property type="protein sequence ID" value="KAG8052304.1"/>
    <property type="molecule type" value="Genomic_DNA"/>
</dbReference>
<sequence>MTTIVRFSPFMEGALAESVGRSTIAIQEAEGRTTIVIHEAMQEKKSHSMAARIMAVLEEGGDRGFQEDNDRGWGGRGRLADEGFHRPKLNFPTFNGESYPLT</sequence>
<proteinExistence type="predicted"/>
<name>A0A8J5RS50_ZIZPA</name>
<evidence type="ECO:0000313" key="3">
    <source>
        <dbReference type="Proteomes" id="UP000729402"/>
    </source>
</evidence>
<dbReference type="Proteomes" id="UP000729402">
    <property type="component" value="Unassembled WGS sequence"/>
</dbReference>
<accession>A0A8J5RS50</accession>